<gene>
    <name evidence="1" type="ORF">A8F95_21360</name>
</gene>
<organism evidence="1 2">
    <name type="scientific">Pseudobacillus wudalianchiensis</name>
    <dbReference type="NCBI Taxonomy" id="1743143"/>
    <lineage>
        <taxon>Bacteria</taxon>
        <taxon>Bacillati</taxon>
        <taxon>Bacillota</taxon>
        <taxon>Bacilli</taxon>
        <taxon>Bacillales</taxon>
        <taxon>Bacillaceae</taxon>
        <taxon>Pseudobacillus</taxon>
    </lineage>
</organism>
<keyword evidence="2" id="KW-1185">Reference proteome</keyword>
<accession>A0A1B9AZQ8</accession>
<protein>
    <submittedName>
        <fullName evidence="1">Uncharacterized protein</fullName>
    </submittedName>
</protein>
<dbReference type="AlphaFoldDB" id="A0A1B9AZQ8"/>
<dbReference type="RefSeq" id="WP_065410034.1">
    <property type="nucleotide sequence ID" value="NZ_MAYT01000011.1"/>
</dbReference>
<dbReference type="Proteomes" id="UP000092578">
    <property type="component" value="Unassembled WGS sequence"/>
</dbReference>
<proteinExistence type="predicted"/>
<dbReference type="EMBL" id="MAYT01000011">
    <property type="protein sequence ID" value="OCA89314.1"/>
    <property type="molecule type" value="Genomic_DNA"/>
</dbReference>
<reference evidence="2" key="1">
    <citation type="submission" date="2016-05" db="EMBL/GenBank/DDBJ databases">
        <authorList>
            <person name="Liu B."/>
            <person name="Wang J."/>
            <person name="Zhu Y."/>
            <person name="Liu G."/>
            <person name="Chen Q."/>
            <person name="Chen Z."/>
            <person name="Lan J."/>
            <person name="Che J."/>
            <person name="Ge C."/>
            <person name="Shi H."/>
            <person name="Pan Z."/>
            <person name="Liu X."/>
        </authorList>
    </citation>
    <scope>NUCLEOTIDE SEQUENCE [LARGE SCALE GENOMIC DNA]</scope>
    <source>
        <strain evidence="2">FJAT-27215</strain>
    </source>
</reference>
<sequence>MTWNEFMELQERVDWGEEFNFDYKEEEYWISQNTDGYYLTRSRDSSTQEFDTSKDLFEKGKIDGKYLSEIYKDIEW</sequence>
<evidence type="ECO:0000313" key="2">
    <source>
        <dbReference type="Proteomes" id="UP000092578"/>
    </source>
</evidence>
<evidence type="ECO:0000313" key="1">
    <source>
        <dbReference type="EMBL" id="OCA89314.1"/>
    </source>
</evidence>
<comment type="caution">
    <text evidence="1">The sequence shown here is derived from an EMBL/GenBank/DDBJ whole genome shotgun (WGS) entry which is preliminary data.</text>
</comment>
<name>A0A1B9AZQ8_9BACI</name>